<protein>
    <recommendedName>
        <fullName evidence="5">DUF4251 domain-containing protein</fullName>
    </recommendedName>
</protein>
<evidence type="ECO:0000256" key="1">
    <source>
        <dbReference type="SAM" id="MobiDB-lite"/>
    </source>
</evidence>
<dbReference type="EMBL" id="VYQF01000002">
    <property type="protein sequence ID" value="KAA9039488.1"/>
    <property type="molecule type" value="Genomic_DNA"/>
</dbReference>
<evidence type="ECO:0008006" key="5">
    <source>
        <dbReference type="Google" id="ProtNLM"/>
    </source>
</evidence>
<feature type="signal peptide" evidence="2">
    <location>
        <begin position="1"/>
        <end position="23"/>
    </location>
</feature>
<evidence type="ECO:0000256" key="2">
    <source>
        <dbReference type="SAM" id="SignalP"/>
    </source>
</evidence>
<gene>
    <name evidence="3" type="ORF">FW778_11765</name>
</gene>
<proteinExistence type="predicted"/>
<feature type="chain" id="PRO_5023806309" description="DUF4251 domain-containing protein" evidence="2">
    <location>
        <begin position="24"/>
        <end position="257"/>
    </location>
</feature>
<evidence type="ECO:0000313" key="4">
    <source>
        <dbReference type="Proteomes" id="UP000326903"/>
    </source>
</evidence>
<keyword evidence="2" id="KW-0732">Signal</keyword>
<dbReference type="RefSeq" id="WP_150414899.1">
    <property type="nucleotide sequence ID" value="NZ_VYQF01000002.1"/>
</dbReference>
<evidence type="ECO:0000313" key="3">
    <source>
        <dbReference type="EMBL" id="KAA9039488.1"/>
    </source>
</evidence>
<dbReference type="Proteomes" id="UP000326903">
    <property type="component" value="Unassembled WGS sequence"/>
</dbReference>
<feature type="region of interest" description="Disordered" evidence="1">
    <location>
        <begin position="38"/>
        <end position="78"/>
    </location>
</feature>
<name>A0A5J5IIT4_9BACT</name>
<comment type="caution">
    <text evidence="3">The sequence shown here is derived from an EMBL/GenBank/DDBJ whole genome shotgun (WGS) entry which is preliminary data.</text>
</comment>
<reference evidence="3 4" key="1">
    <citation type="submission" date="2019-09" db="EMBL/GenBank/DDBJ databases">
        <title>Draft genome sequence of Ginsengibacter sp. BR5-29.</title>
        <authorList>
            <person name="Im W.-T."/>
        </authorList>
    </citation>
    <scope>NUCLEOTIDE SEQUENCE [LARGE SCALE GENOMIC DNA]</scope>
    <source>
        <strain evidence="3 4">BR5-29</strain>
    </source>
</reference>
<organism evidence="3 4">
    <name type="scientific">Ginsengibacter hankyongi</name>
    <dbReference type="NCBI Taxonomy" id="2607284"/>
    <lineage>
        <taxon>Bacteria</taxon>
        <taxon>Pseudomonadati</taxon>
        <taxon>Bacteroidota</taxon>
        <taxon>Chitinophagia</taxon>
        <taxon>Chitinophagales</taxon>
        <taxon>Chitinophagaceae</taxon>
        <taxon>Ginsengibacter</taxon>
    </lineage>
</organism>
<dbReference type="AlphaFoldDB" id="A0A5J5IIT4"/>
<accession>A0A5J5IIT4</accession>
<sequence length="257" mass="28115">MQLPKKIMMVILAAGMINTGLQAQFLKKLKEKVNNAVNKNINNNSNSNSSQVPNGNASNGKPTNTKGGGLTNTTPPDVNQQIADATQAQASGNYSDARYSIQQALMGIELQIGKQILLSLPESVSGLQKDTMQNKVMSTRWGWNNMTIQSVYKKDDKQMTVTIGNNGVYSGFVNMYFNSAYQQTSENGDKQNVKQTKVKGYKALITYDDSKGYTLMVPIGQSSLIVWECINFGTEAEVMSAANVFDIDGIKKMLGEQ</sequence>
<feature type="compositionally biased region" description="Low complexity" evidence="1">
    <location>
        <begin position="38"/>
        <end position="76"/>
    </location>
</feature>
<keyword evidence="4" id="KW-1185">Reference proteome</keyword>